<name>A0A367F189_9ACTN</name>
<dbReference type="SUPFAM" id="SSF50249">
    <property type="entry name" value="Nucleic acid-binding proteins"/>
    <property type="match status" value="1"/>
</dbReference>
<dbReference type="RefSeq" id="WP_114033029.1">
    <property type="nucleotide sequence ID" value="NZ_QOIL01000026.1"/>
</dbReference>
<dbReference type="OrthoDB" id="9809878at2"/>
<reference evidence="4 5" key="1">
    <citation type="submission" date="2018-06" db="EMBL/GenBank/DDBJ databases">
        <title>Sphaerisporangium craniellae sp. nov., isolated from a marine sponge in the South China Sea.</title>
        <authorList>
            <person name="Li L."/>
        </authorList>
    </citation>
    <scope>NUCLEOTIDE SEQUENCE [LARGE SCALE GENOMIC DNA]</scope>
    <source>
        <strain evidence="4 5">CCTCC AA 208026</strain>
    </source>
</reference>
<feature type="compositionally biased region" description="Low complexity" evidence="3">
    <location>
        <begin position="135"/>
        <end position="155"/>
    </location>
</feature>
<evidence type="ECO:0000256" key="1">
    <source>
        <dbReference type="ARBA" id="ARBA00023125"/>
    </source>
</evidence>
<accession>A0A367F189</accession>
<dbReference type="GO" id="GO:0003697">
    <property type="term" value="F:single-stranded DNA binding"/>
    <property type="evidence" value="ECO:0007669"/>
    <property type="project" value="InterPro"/>
</dbReference>
<dbReference type="CDD" id="cd04496">
    <property type="entry name" value="SSB_OBF"/>
    <property type="match status" value="1"/>
</dbReference>
<protein>
    <submittedName>
        <fullName evidence="4">Single-stranded DNA-binding protein</fullName>
    </submittedName>
</protein>
<evidence type="ECO:0000256" key="2">
    <source>
        <dbReference type="PROSITE-ProRule" id="PRU00252"/>
    </source>
</evidence>
<evidence type="ECO:0000313" key="5">
    <source>
        <dbReference type="Proteomes" id="UP000253094"/>
    </source>
</evidence>
<dbReference type="AlphaFoldDB" id="A0A367F189"/>
<dbReference type="PROSITE" id="PS50935">
    <property type="entry name" value="SSB"/>
    <property type="match status" value="1"/>
</dbReference>
<comment type="caution">
    <text evidence="4">The sequence shown here is derived from an EMBL/GenBank/DDBJ whole genome shotgun (WGS) entry which is preliminary data.</text>
</comment>
<keyword evidence="5" id="KW-1185">Reference proteome</keyword>
<organism evidence="4 5">
    <name type="scientific">Sphaerisporangium album</name>
    <dbReference type="NCBI Taxonomy" id="509200"/>
    <lineage>
        <taxon>Bacteria</taxon>
        <taxon>Bacillati</taxon>
        <taxon>Actinomycetota</taxon>
        <taxon>Actinomycetes</taxon>
        <taxon>Streptosporangiales</taxon>
        <taxon>Streptosporangiaceae</taxon>
        <taxon>Sphaerisporangium</taxon>
    </lineage>
</organism>
<feature type="region of interest" description="Disordered" evidence="3">
    <location>
        <begin position="129"/>
        <end position="183"/>
    </location>
</feature>
<dbReference type="Gene3D" id="2.40.50.140">
    <property type="entry name" value="Nucleic acid-binding proteins"/>
    <property type="match status" value="1"/>
</dbReference>
<dbReference type="InterPro" id="IPR012340">
    <property type="entry name" value="NA-bd_OB-fold"/>
</dbReference>
<evidence type="ECO:0000256" key="3">
    <source>
        <dbReference type="SAM" id="MobiDB-lite"/>
    </source>
</evidence>
<dbReference type="InterPro" id="IPR000424">
    <property type="entry name" value="Primosome_PriB/ssb"/>
</dbReference>
<dbReference type="Pfam" id="PF00436">
    <property type="entry name" value="SSB"/>
    <property type="match status" value="1"/>
</dbReference>
<gene>
    <name evidence="4" type="ORF">DQ384_34295</name>
</gene>
<evidence type="ECO:0000313" key="4">
    <source>
        <dbReference type="EMBL" id="RCG23427.1"/>
    </source>
</evidence>
<keyword evidence="1 2" id="KW-0238">DNA-binding</keyword>
<sequence length="183" mass="19477">MPVETVRRPAMGGTMNDIYITLSGNVIAEPRQFAGDNGLRATSLRLASTPRLYDRSSRSWYDGETTYYTVRCYRVLAENVARCVRPGQPIVVHGRLRVRSFERDGRRGAVPEVEAISVGHDLRRGVSTFEKSQRTAAGAGAPVTAAAGVPETTGGDLQAPPASGPADEAPPGEVIEAAGRLAA</sequence>
<dbReference type="EMBL" id="QOIL01000026">
    <property type="protein sequence ID" value="RCG23427.1"/>
    <property type="molecule type" value="Genomic_DNA"/>
</dbReference>
<proteinExistence type="predicted"/>
<dbReference type="Proteomes" id="UP000253094">
    <property type="component" value="Unassembled WGS sequence"/>
</dbReference>